<keyword evidence="3" id="KW-0507">mRNA processing</keyword>
<dbReference type="SUPFAM" id="SSF50978">
    <property type="entry name" value="WD40 repeat-like"/>
    <property type="match status" value="1"/>
</dbReference>
<dbReference type="Proteomes" id="UP000245383">
    <property type="component" value="Unassembled WGS sequence"/>
</dbReference>
<sequence>MGLVDQYSSSEDELIVPTKAKKFKIDTAPDVGLEDVYLKEKLYPMSGQLELPINLPYDITSQLEVGPHNNIITKTSKQNTLTGTAEEHVMSEFDFRQRERDFKVLGYANNPSEFPGTEFVGDTDLALQNDGASTFSSRIKHNKDLKRFSKGDSSVLDGDTAYKGPWAGYENETKGTKVGPTEEELAEWSASRKVDQNTENGPSVAAPGALVEKTIFHGKTERDYQGRTFIEYPRDINDPNVSFTREVGSQTCYAPKKSIHQFTAHAKGVTSIKYLPKTGHLLLSSGMDGEVKIWDCYHSNELLRSYIGHSKAVRDITFDNKGKRFLSTSFDKYIKLWDTETGQVISRFTSGKTPYMSRLHPADQNIFIVGQADKKIAQWDIRSKQKVQEYDDHLGAVSTVTFVDGGRKFLSTSDDKTMRLWEYGIPVVIKMVADPSMHSMPAVSVHPSKKWIACQSLDNQILVWSGNDKLKPNRKKEFTGHLVAGYACQMDFSPDGSIITSGDAEGKVWFWDWKTCRVLRKFHAHKAVTIATAWSPVETSKMATCSWDGTIRFWD</sequence>
<protein>
    <recommendedName>
        <fullName evidence="8">Pre-mRNA-processing factor 17</fullName>
    </recommendedName>
</protein>
<dbReference type="InterPro" id="IPR032847">
    <property type="entry name" value="PRPF17"/>
</dbReference>
<dbReference type="FunFam" id="2.130.10.10:FF:000034">
    <property type="entry name" value="Pre-mRNA-processing factor 17, putative"/>
    <property type="match status" value="1"/>
</dbReference>
<dbReference type="PROSITE" id="PS50294">
    <property type="entry name" value="WD_REPEATS_REGION"/>
    <property type="match status" value="4"/>
</dbReference>
<keyword evidence="2 9" id="KW-0853">WD repeat</keyword>
<feature type="repeat" description="WD" evidence="9">
    <location>
        <begin position="390"/>
        <end position="422"/>
    </location>
</feature>
<evidence type="ECO:0000256" key="4">
    <source>
        <dbReference type="ARBA" id="ARBA00022728"/>
    </source>
</evidence>
<reference evidence="10 11" key="1">
    <citation type="journal article" date="2018" name="MBio">
        <title>Comparative Genomics Reveals the Core Gene Toolbox for the Fungus-Insect Symbiosis.</title>
        <authorList>
            <person name="Wang Y."/>
            <person name="Stata M."/>
            <person name="Wang W."/>
            <person name="Stajich J.E."/>
            <person name="White M.M."/>
            <person name="Moncalvo J.M."/>
        </authorList>
    </citation>
    <scope>NUCLEOTIDE SEQUENCE [LARGE SCALE GENOMIC DNA]</scope>
    <source>
        <strain evidence="10 11">SWE-8-4</strain>
    </source>
</reference>
<proteinExistence type="predicted"/>
<keyword evidence="5" id="KW-0677">Repeat</keyword>
<evidence type="ECO:0000256" key="9">
    <source>
        <dbReference type="PROSITE-ProRule" id="PRU00221"/>
    </source>
</evidence>
<evidence type="ECO:0000256" key="5">
    <source>
        <dbReference type="ARBA" id="ARBA00022737"/>
    </source>
</evidence>
<feature type="repeat" description="WD" evidence="9">
    <location>
        <begin position="306"/>
        <end position="347"/>
    </location>
</feature>
<dbReference type="OrthoDB" id="10257301at2759"/>
<dbReference type="PRINTS" id="PR00320">
    <property type="entry name" value="GPROTEINBRPT"/>
</dbReference>
<name>A0A2T9YAH7_9FUNG</name>
<comment type="subcellular location">
    <subcellularLocation>
        <location evidence="1">Nucleus</location>
    </subcellularLocation>
</comment>
<accession>A0A2T9YAH7</accession>
<dbReference type="STRING" id="133385.A0A2T9YAH7"/>
<dbReference type="InterPro" id="IPR036322">
    <property type="entry name" value="WD40_repeat_dom_sf"/>
</dbReference>
<dbReference type="SMART" id="SM00320">
    <property type="entry name" value="WD40"/>
    <property type="match status" value="7"/>
</dbReference>
<dbReference type="GO" id="GO:0071013">
    <property type="term" value="C:catalytic step 2 spliceosome"/>
    <property type="evidence" value="ECO:0007669"/>
    <property type="project" value="InterPro"/>
</dbReference>
<dbReference type="InterPro" id="IPR020472">
    <property type="entry name" value="WD40_PAC1"/>
</dbReference>
<organism evidence="10 11">
    <name type="scientific">Smittium simulii</name>
    <dbReference type="NCBI Taxonomy" id="133385"/>
    <lineage>
        <taxon>Eukaryota</taxon>
        <taxon>Fungi</taxon>
        <taxon>Fungi incertae sedis</taxon>
        <taxon>Zoopagomycota</taxon>
        <taxon>Kickxellomycotina</taxon>
        <taxon>Harpellomycetes</taxon>
        <taxon>Harpellales</taxon>
        <taxon>Legeriomycetaceae</taxon>
        <taxon>Smittium</taxon>
    </lineage>
</organism>
<keyword evidence="4" id="KW-0747">Spliceosome</keyword>
<dbReference type="PROSITE" id="PS50082">
    <property type="entry name" value="WD_REPEATS_2"/>
    <property type="match status" value="5"/>
</dbReference>
<evidence type="ECO:0000256" key="7">
    <source>
        <dbReference type="ARBA" id="ARBA00023242"/>
    </source>
</evidence>
<keyword evidence="11" id="KW-1185">Reference proteome</keyword>
<evidence type="ECO:0000313" key="11">
    <source>
        <dbReference type="Proteomes" id="UP000245383"/>
    </source>
</evidence>
<dbReference type="CDD" id="cd00200">
    <property type="entry name" value="WD40"/>
    <property type="match status" value="1"/>
</dbReference>
<dbReference type="PANTHER" id="PTHR43979">
    <property type="entry name" value="PRE-MRNA-PROCESSING FACTOR 17"/>
    <property type="match status" value="1"/>
</dbReference>
<feature type="repeat" description="WD" evidence="9">
    <location>
        <begin position="522"/>
        <end position="555"/>
    </location>
</feature>
<evidence type="ECO:0000256" key="6">
    <source>
        <dbReference type="ARBA" id="ARBA00023187"/>
    </source>
</evidence>
<dbReference type="Gene3D" id="2.130.10.10">
    <property type="entry name" value="YVTN repeat-like/Quinoprotein amine dehydrogenase"/>
    <property type="match status" value="1"/>
</dbReference>
<dbReference type="Pfam" id="PF00400">
    <property type="entry name" value="WD40"/>
    <property type="match status" value="5"/>
</dbReference>
<evidence type="ECO:0000256" key="1">
    <source>
        <dbReference type="ARBA" id="ARBA00004123"/>
    </source>
</evidence>
<gene>
    <name evidence="10" type="ORF">BB561_005407</name>
</gene>
<dbReference type="PANTHER" id="PTHR43979:SF1">
    <property type="entry name" value="PRE-MRNA-PROCESSING FACTOR 17"/>
    <property type="match status" value="1"/>
</dbReference>
<dbReference type="InterPro" id="IPR001680">
    <property type="entry name" value="WD40_rpt"/>
</dbReference>
<feature type="repeat" description="WD" evidence="9">
    <location>
        <begin position="490"/>
        <end position="521"/>
    </location>
</feature>
<dbReference type="GO" id="GO:0003729">
    <property type="term" value="F:mRNA binding"/>
    <property type="evidence" value="ECO:0007669"/>
    <property type="project" value="TreeGrafter"/>
</dbReference>
<dbReference type="GO" id="GO:0000398">
    <property type="term" value="P:mRNA splicing, via spliceosome"/>
    <property type="evidence" value="ECO:0007669"/>
    <property type="project" value="InterPro"/>
</dbReference>
<keyword evidence="6" id="KW-0508">mRNA splicing</keyword>
<evidence type="ECO:0000256" key="2">
    <source>
        <dbReference type="ARBA" id="ARBA00022574"/>
    </source>
</evidence>
<dbReference type="InterPro" id="IPR015943">
    <property type="entry name" value="WD40/YVTN_repeat-like_dom_sf"/>
</dbReference>
<comment type="caution">
    <text evidence="10">The sequence shown here is derived from an EMBL/GenBank/DDBJ whole genome shotgun (WGS) entry which is preliminary data.</text>
</comment>
<dbReference type="EMBL" id="MBFR01000319">
    <property type="protein sequence ID" value="PVU89348.1"/>
    <property type="molecule type" value="Genomic_DNA"/>
</dbReference>
<evidence type="ECO:0000313" key="10">
    <source>
        <dbReference type="EMBL" id="PVU89348.1"/>
    </source>
</evidence>
<evidence type="ECO:0000256" key="8">
    <source>
        <dbReference type="ARBA" id="ARBA00068146"/>
    </source>
</evidence>
<evidence type="ECO:0000256" key="3">
    <source>
        <dbReference type="ARBA" id="ARBA00022664"/>
    </source>
</evidence>
<keyword evidence="7" id="KW-0539">Nucleus</keyword>
<feature type="repeat" description="WD" evidence="9">
    <location>
        <begin position="262"/>
        <end position="295"/>
    </location>
</feature>
<dbReference type="AlphaFoldDB" id="A0A2T9YAH7"/>